<dbReference type="Gene3D" id="3.20.20.70">
    <property type="entry name" value="Aldolase class I"/>
    <property type="match status" value="1"/>
</dbReference>
<reference evidence="6" key="1">
    <citation type="journal article" date="2019" name="Int. J. Syst. Evol. Microbiol.">
        <title>The Global Catalogue of Microorganisms (GCM) 10K type strain sequencing project: providing services to taxonomists for standard genome sequencing and annotation.</title>
        <authorList>
            <consortium name="The Broad Institute Genomics Platform"/>
            <consortium name="The Broad Institute Genome Sequencing Center for Infectious Disease"/>
            <person name="Wu L."/>
            <person name="Ma J."/>
        </authorList>
    </citation>
    <scope>NUCLEOTIDE SEQUENCE [LARGE SCALE GENOMIC DNA]</scope>
    <source>
        <strain evidence="6">CCUG 56608</strain>
    </source>
</reference>
<gene>
    <name evidence="5" type="ORF">ACFQ19_00380</name>
</gene>
<dbReference type="PIRSF" id="PIRSF001365">
    <property type="entry name" value="DHDPS"/>
    <property type="match status" value="1"/>
</dbReference>
<dbReference type="PANTHER" id="PTHR12128">
    <property type="entry name" value="DIHYDRODIPICOLINATE SYNTHASE"/>
    <property type="match status" value="1"/>
</dbReference>
<evidence type="ECO:0000313" key="5">
    <source>
        <dbReference type="EMBL" id="MFD1064468.1"/>
    </source>
</evidence>
<keyword evidence="3" id="KW-0704">Schiff base</keyword>
<dbReference type="CDD" id="cd00408">
    <property type="entry name" value="DHDPS-like"/>
    <property type="match status" value="1"/>
</dbReference>
<dbReference type="PROSITE" id="PS00666">
    <property type="entry name" value="DHDPS_2"/>
    <property type="match status" value="1"/>
</dbReference>
<dbReference type="SMART" id="SM01130">
    <property type="entry name" value="DHDPS"/>
    <property type="match status" value="1"/>
</dbReference>
<keyword evidence="6" id="KW-1185">Reference proteome</keyword>
<comment type="similarity">
    <text evidence="1 4">Belongs to the DapA family.</text>
</comment>
<evidence type="ECO:0000313" key="6">
    <source>
        <dbReference type="Proteomes" id="UP001597041"/>
    </source>
</evidence>
<dbReference type="PANTHER" id="PTHR12128:SF66">
    <property type="entry name" value="4-HYDROXY-2-OXOGLUTARATE ALDOLASE, MITOCHONDRIAL"/>
    <property type="match status" value="1"/>
</dbReference>
<evidence type="ECO:0000256" key="2">
    <source>
        <dbReference type="ARBA" id="ARBA00023239"/>
    </source>
</evidence>
<protein>
    <submittedName>
        <fullName evidence="5">Dihydrodipicolinate synthase family protein</fullName>
    </submittedName>
</protein>
<dbReference type="SUPFAM" id="SSF51569">
    <property type="entry name" value="Aldolase"/>
    <property type="match status" value="1"/>
</dbReference>
<proteinExistence type="inferred from homology"/>
<comment type="caution">
    <text evidence="5">The sequence shown here is derived from an EMBL/GenBank/DDBJ whole genome shotgun (WGS) entry which is preliminary data.</text>
</comment>
<keyword evidence="2 4" id="KW-0456">Lyase</keyword>
<dbReference type="Proteomes" id="UP001597041">
    <property type="component" value="Unassembled WGS sequence"/>
</dbReference>
<dbReference type="RefSeq" id="WP_379589876.1">
    <property type="nucleotide sequence ID" value="NZ_JBHTKK010000001.1"/>
</dbReference>
<name>A0ABW3NAW0_9BACI</name>
<dbReference type="InterPro" id="IPR020625">
    <property type="entry name" value="Schiff_base-form_aldolases_AS"/>
</dbReference>
<dbReference type="InterPro" id="IPR002220">
    <property type="entry name" value="DapA-like"/>
</dbReference>
<evidence type="ECO:0000256" key="1">
    <source>
        <dbReference type="ARBA" id="ARBA00007592"/>
    </source>
</evidence>
<dbReference type="PRINTS" id="PR00146">
    <property type="entry name" value="DHPICSNTHASE"/>
</dbReference>
<evidence type="ECO:0000256" key="3">
    <source>
        <dbReference type="ARBA" id="ARBA00023270"/>
    </source>
</evidence>
<dbReference type="EMBL" id="JBHTKK010000001">
    <property type="protein sequence ID" value="MFD1064468.1"/>
    <property type="molecule type" value="Genomic_DNA"/>
</dbReference>
<dbReference type="Pfam" id="PF00701">
    <property type="entry name" value="DHDPS"/>
    <property type="match status" value="1"/>
</dbReference>
<dbReference type="InterPro" id="IPR013785">
    <property type="entry name" value="Aldolase_TIM"/>
</dbReference>
<organism evidence="5 6">
    <name type="scientific">Oceanobacillus locisalsi</name>
    <dbReference type="NCBI Taxonomy" id="546107"/>
    <lineage>
        <taxon>Bacteria</taxon>
        <taxon>Bacillati</taxon>
        <taxon>Bacillota</taxon>
        <taxon>Bacilli</taxon>
        <taxon>Bacillales</taxon>
        <taxon>Bacillaceae</taxon>
        <taxon>Oceanobacillus</taxon>
    </lineage>
</organism>
<evidence type="ECO:0000256" key="4">
    <source>
        <dbReference type="PIRNR" id="PIRNR001365"/>
    </source>
</evidence>
<accession>A0ABW3NAW0</accession>
<sequence length="302" mass="33267">MKKLYGITTAMVTPFTDEGQIDLEKTKDVTDFLINKGVDCLFPLGTTGEMNKLSVEERKLVAETIVKQANNRVTVFIQTGAQTQEDTIELAQHAKRIGADGIGVVTPYFLGTNDAEMEEFYVTVAKSVPSDFPIYLYNIPQASANELLPEVAQRIADRTENVIGIKYSYPDFVRLSEYLHINNGDFSVLTGTDRLLLPALAMGCDGTVSGVSSAYPEPFVATYQAYQEGDIESARKYQKEAAAYCVALKGGANMSYFKEALKHRGVDAGVMKKPQLDLHQKDIASLTDELKSLERHSATIQV</sequence>